<gene>
    <name evidence="7" type="ORF">GCM10011514_21380</name>
</gene>
<evidence type="ECO:0000256" key="4">
    <source>
        <dbReference type="PROSITE-ProRule" id="PRU00473"/>
    </source>
</evidence>
<evidence type="ECO:0000256" key="1">
    <source>
        <dbReference type="ARBA" id="ARBA00004442"/>
    </source>
</evidence>
<keyword evidence="3" id="KW-0998">Cell outer membrane</keyword>
<dbReference type="PROSITE" id="PS51123">
    <property type="entry name" value="OMPA_2"/>
    <property type="match status" value="1"/>
</dbReference>
<accession>A0A916YQZ0</accession>
<dbReference type="InterPro" id="IPR036737">
    <property type="entry name" value="OmpA-like_sf"/>
</dbReference>
<dbReference type="Gene3D" id="3.30.1330.60">
    <property type="entry name" value="OmpA-like domain"/>
    <property type="match status" value="1"/>
</dbReference>
<dbReference type="InterPro" id="IPR006664">
    <property type="entry name" value="OMP_bac"/>
</dbReference>
<dbReference type="InterPro" id="IPR006665">
    <property type="entry name" value="OmpA-like"/>
</dbReference>
<sequence length="1079" mass="120154">MDSTFFVNKTNTTTSFIEIPLNLSAKDKRNNIQLQPKFTVVSLTGGNVIPLKEVDGRVTVMVKSGESYKITAQLDGYHTKEKIQNIAADQDKEGFNVVLDMEPQPSAALILKAIDEATGDYVDATFTITAGDKTFTGKTGKGIPYFRMIITKADLYTVEVTSNSHKPKRESFALEVGDPARSYNKEIRLEKPVNGVKILIVGDDTKKVLKGVSLKITNTTDNVLFFDNLLPEGEAVVEFDPAKKYSAAIEQSGYTPLKIDLKATNQKEYTITMPSESFFSFGAYDKLSGKRLPATFKISYKDKVQEIQGTTEADIKFKPTEGGIYTVEVSHPNYTTKKEPFNLENLSAGKLSHKIMLESTVDEYIILVSDAEDKQLIQGADVKIFDDLKQPIPVKLNAKTGEYKIVLEKNKDYFQQIEANGYMKQTGTLQRSSSKLIGISMQKVFQTVFYSAIDGITKKPIEAKYKLMRAAQEPLIGTSDATKQYKIDLYPQKNYTLEISADGYKTLTETPAFSATNKEGTKVVELQKDAYTFTFKVVDAQKKQAINAAKLSIINLKDSQPIGTTNDKNTFTVSLPISGSYSVTVDAEGYEKSTQNIDAKALASSSLFEQEIPLFKNAFDKIKLMVQDEDKGGNVANANLRVFNANNEPIAIVANPLSAEWLAELKNDESYSVEIKAEGYVPYRGTLPKSPSNKTVKLKIKKVPTEDIIFSPIDALTKKGIVSEFKITTNGEVINGTLMQGGTRMKATLSQDKNYELELNANGYTIFKDAVNLASAINGIVTIALKKEAYGFNFKALDSKNKQPIPNVKLKLTDEANQSVTAKFAIESQDFQANLLPDKKYNMEVEAPGYEVYAETVDVSSLASTSDFKRDIFMMKKEVEKKPEPKPEPKKEEPKPIEKKLEPVKVPEKKVEVAVTTPEKPVEKKPEPAPKKVEKKEEKVYVDNATVITDEDFKVKVEIFENLGVGKRFRLSNLYFEQSSSQIKPQSFPQLDKLVNTMKLNPKVKLEIVGYTDNNGDPRLNLALSHFRATVVSNYLFNKGVAANRIKAIGKGQDEPIAPNDTEENRTKNRRVEFVITEN</sequence>
<evidence type="ECO:0000313" key="7">
    <source>
        <dbReference type="EMBL" id="GGD56993.1"/>
    </source>
</evidence>
<reference evidence="7" key="2">
    <citation type="submission" date="2020-09" db="EMBL/GenBank/DDBJ databases">
        <authorList>
            <person name="Sun Q."/>
            <person name="Zhou Y."/>
        </authorList>
    </citation>
    <scope>NUCLEOTIDE SEQUENCE</scope>
    <source>
        <strain evidence="7">CGMCC 1.15958</strain>
    </source>
</reference>
<dbReference type="InterPro" id="IPR050330">
    <property type="entry name" value="Bact_OuterMem_StrucFunc"/>
</dbReference>
<evidence type="ECO:0000313" key="8">
    <source>
        <dbReference type="Proteomes" id="UP000609064"/>
    </source>
</evidence>
<keyword evidence="8" id="KW-1185">Reference proteome</keyword>
<evidence type="ECO:0000259" key="6">
    <source>
        <dbReference type="PROSITE" id="PS51123"/>
    </source>
</evidence>
<name>A0A916YQZ0_9BACT</name>
<dbReference type="Proteomes" id="UP000609064">
    <property type="component" value="Unassembled WGS sequence"/>
</dbReference>
<dbReference type="Pfam" id="PF00691">
    <property type="entry name" value="OmpA"/>
    <property type="match status" value="1"/>
</dbReference>
<keyword evidence="2 4" id="KW-0472">Membrane</keyword>
<comment type="subcellular location">
    <subcellularLocation>
        <location evidence="1">Cell outer membrane</location>
    </subcellularLocation>
</comment>
<dbReference type="PANTHER" id="PTHR30329:SF21">
    <property type="entry name" value="LIPOPROTEIN YIAD-RELATED"/>
    <property type="match status" value="1"/>
</dbReference>
<dbReference type="PRINTS" id="PR01021">
    <property type="entry name" value="OMPADOMAIN"/>
</dbReference>
<dbReference type="AlphaFoldDB" id="A0A916YQZ0"/>
<feature type="region of interest" description="Disordered" evidence="5">
    <location>
        <begin position="879"/>
        <end position="903"/>
    </location>
</feature>
<reference evidence="7" key="1">
    <citation type="journal article" date="2014" name="Int. J. Syst. Evol. Microbiol.">
        <title>Complete genome sequence of Corynebacterium casei LMG S-19264T (=DSM 44701T), isolated from a smear-ripened cheese.</title>
        <authorList>
            <consortium name="US DOE Joint Genome Institute (JGI-PGF)"/>
            <person name="Walter F."/>
            <person name="Albersmeier A."/>
            <person name="Kalinowski J."/>
            <person name="Ruckert C."/>
        </authorList>
    </citation>
    <scope>NUCLEOTIDE SEQUENCE</scope>
    <source>
        <strain evidence="7">CGMCC 1.15958</strain>
    </source>
</reference>
<proteinExistence type="predicted"/>
<dbReference type="Gene3D" id="2.60.40.1120">
    <property type="entry name" value="Carboxypeptidase-like, regulatory domain"/>
    <property type="match status" value="2"/>
</dbReference>
<dbReference type="PANTHER" id="PTHR30329">
    <property type="entry name" value="STATOR ELEMENT OF FLAGELLAR MOTOR COMPLEX"/>
    <property type="match status" value="1"/>
</dbReference>
<organism evidence="7 8">
    <name type="scientific">Emticicia aquatilis</name>
    <dbReference type="NCBI Taxonomy" id="1537369"/>
    <lineage>
        <taxon>Bacteria</taxon>
        <taxon>Pseudomonadati</taxon>
        <taxon>Bacteroidota</taxon>
        <taxon>Cytophagia</taxon>
        <taxon>Cytophagales</taxon>
        <taxon>Leadbetterellaceae</taxon>
        <taxon>Emticicia</taxon>
    </lineage>
</organism>
<protein>
    <recommendedName>
        <fullName evidence="6">OmpA-like domain-containing protein</fullName>
    </recommendedName>
</protein>
<evidence type="ECO:0000256" key="5">
    <source>
        <dbReference type="SAM" id="MobiDB-lite"/>
    </source>
</evidence>
<dbReference type="EMBL" id="BMKK01000004">
    <property type="protein sequence ID" value="GGD56993.1"/>
    <property type="molecule type" value="Genomic_DNA"/>
</dbReference>
<dbReference type="SUPFAM" id="SSF103088">
    <property type="entry name" value="OmpA-like"/>
    <property type="match status" value="1"/>
</dbReference>
<evidence type="ECO:0000256" key="3">
    <source>
        <dbReference type="ARBA" id="ARBA00023237"/>
    </source>
</evidence>
<dbReference type="CDD" id="cd07185">
    <property type="entry name" value="OmpA_C-like"/>
    <property type="match status" value="1"/>
</dbReference>
<comment type="caution">
    <text evidence="7">The sequence shown here is derived from an EMBL/GenBank/DDBJ whole genome shotgun (WGS) entry which is preliminary data.</text>
</comment>
<dbReference type="GO" id="GO:0009279">
    <property type="term" value="C:cell outer membrane"/>
    <property type="evidence" value="ECO:0007669"/>
    <property type="project" value="UniProtKB-SubCell"/>
</dbReference>
<evidence type="ECO:0000256" key="2">
    <source>
        <dbReference type="ARBA" id="ARBA00023136"/>
    </source>
</evidence>
<feature type="domain" description="OmpA-like" evidence="6">
    <location>
        <begin position="965"/>
        <end position="1079"/>
    </location>
</feature>